<dbReference type="RefSeq" id="WP_309851112.1">
    <property type="nucleotide sequence ID" value="NZ_BAAAIU010000003.1"/>
</dbReference>
<comment type="caution">
    <text evidence="1">The sequence shown here is derived from an EMBL/GenBank/DDBJ whole genome shotgun (WGS) entry which is preliminary data.</text>
</comment>
<proteinExistence type="predicted"/>
<evidence type="ECO:0000313" key="2">
    <source>
        <dbReference type="Proteomes" id="UP001247307"/>
    </source>
</evidence>
<dbReference type="AlphaFoldDB" id="A0AAE3YHJ5"/>
<gene>
    <name evidence="1" type="ORF">J2S35_001249</name>
</gene>
<protein>
    <recommendedName>
        <fullName evidence="3">DoxX family membrane protein</fullName>
    </recommendedName>
</protein>
<dbReference type="Proteomes" id="UP001247307">
    <property type="component" value="Unassembled WGS sequence"/>
</dbReference>
<organism evidence="1 2">
    <name type="scientific">Falsarthrobacter nasiphocae</name>
    <dbReference type="NCBI Taxonomy" id="189863"/>
    <lineage>
        <taxon>Bacteria</taxon>
        <taxon>Bacillati</taxon>
        <taxon>Actinomycetota</taxon>
        <taxon>Actinomycetes</taxon>
        <taxon>Micrococcales</taxon>
        <taxon>Micrococcaceae</taxon>
        <taxon>Falsarthrobacter</taxon>
    </lineage>
</organism>
<evidence type="ECO:0008006" key="3">
    <source>
        <dbReference type="Google" id="ProtNLM"/>
    </source>
</evidence>
<sequence length="136" mass="14073">MNLGNLALRAIPGAWILNSGIGKLGMDNGTAGYLKGMAASGIPALGDLSDEQFKKFIVGGEIAVGSALLLPFVPNRLAGLALGGFAAGMLSMYFKNDEMTESDGIRPTQDGVPMAKDMWLAAIALGLVFGRGKKSN</sequence>
<dbReference type="EMBL" id="JAVDUI010000001">
    <property type="protein sequence ID" value="MDR6892309.1"/>
    <property type="molecule type" value="Genomic_DNA"/>
</dbReference>
<accession>A0AAE3YHJ5</accession>
<name>A0AAE3YHJ5_9MICC</name>
<keyword evidence="2" id="KW-1185">Reference proteome</keyword>
<evidence type="ECO:0000313" key="1">
    <source>
        <dbReference type="EMBL" id="MDR6892309.1"/>
    </source>
</evidence>
<reference evidence="1" key="1">
    <citation type="submission" date="2023-07" db="EMBL/GenBank/DDBJ databases">
        <title>Sequencing the genomes of 1000 actinobacteria strains.</title>
        <authorList>
            <person name="Klenk H.-P."/>
        </authorList>
    </citation>
    <scope>NUCLEOTIDE SEQUENCE</scope>
    <source>
        <strain evidence="1">DSM 13988</strain>
    </source>
</reference>